<dbReference type="GO" id="GO:0003677">
    <property type="term" value="F:DNA binding"/>
    <property type="evidence" value="ECO:0007669"/>
    <property type="project" value="UniProtKB-KW"/>
</dbReference>
<dbReference type="eggNOG" id="COG3328">
    <property type="taxonomic scope" value="Bacteria"/>
</dbReference>
<dbReference type="InterPro" id="IPR001207">
    <property type="entry name" value="Transposase_mutator"/>
</dbReference>
<keyword evidence="3" id="KW-0815">Transposition</keyword>
<evidence type="ECO:0000256" key="3">
    <source>
        <dbReference type="ARBA" id="ARBA00022578"/>
    </source>
</evidence>
<protein>
    <submittedName>
        <fullName evidence="6">Transposase</fullName>
    </submittedName>
</protein>
<dbReference type="HOGENOM" id="CLU_2495724_0_0_5"/>
<reference evidence="6 7" key="1">
    <citation type="journal article" date="2000" name="DNA Res.">
        <title>Complete genome structure of the nitrogen-fixing symbiotic bacterium Mesorhizobium loti.</title>
        <authorList>
            <person name="Kaneko T."/>
            <person name="Nakamura Y."/>
            <person name="Sato S."/>
            <person name="Asamizu E."/>
            <person name="Kato T."/>
            <person name="Sasamoto S."/>
            <person name="Watanabe A."/>
            <person name="Idesawa K."/>
            <person name="Ishikawa A."/>
            <person name="Kawashima K."/>
            <person name="Kimura T."/>
            <person name="Kishida Y."/>
            <person name="Kiyokawa C."/>
            <person name="Kohara M."/>
            <person name="Matsumoto M."/>
            <person name="Matsuno A."/>
            <person name="Mochizuki Y."/>
            <person name="Nakayama S."/>
            <person name="Nakazaki N."/>
            <person name="Shimpo S."/>
            <person name="Sugimoto M."/>
            <person name="Takeuchi C."/>
            <person name="Yamada M."/>
            <person name="Tabata S."/>
        </authorList>
    </citation>
    <scope>NUCLEOTIDE SEQUENCE [LARGE SCALE GENOMIC DNA]</scope>
    <source>
        <strain evidence="7">LMG 29417 / CECT 9101 / MAFF 303099</strain>
    </source>
</reference>
<dbReference type="KEGG" id="mlo:msr5992"/>
<evidence type="ECO:0000256" key="5">
    <source>
        <dbReference type="ARBA" id="ARBA00023172"/>
    </source>
</evidence>
<dbReference type="Proteomes" id="UP000000552">
    <property type="component" value="Chromosome"/>
</dbReference>
<comment type="similarity">
    <text evidence="2">Belongs to the transposase mutator family.</text>
</comment>
<dbReference type="AlphaFoldDB" id="Q98AH9"/>
<organism evidence="6 7">
    <name type="scientific">Mesorhizobium japonicum (strain LMG 29417 / CECT 9101 / MAFF 303099)</name>
    <name type="common">Mesorhizobium loti (strain MAFF 303099)</name>
    <dbReference type="NCBI Taxonomy" id="266835"/>
    <lineage>
        <taxon>Bacteria</taxon>
        <taxon>Pseudomonadati</taxon>
        <taxon>Pseudomonadota</taxon>
        <taxon>Alphaproteobacteria</taxon>
        <taxon>Hyphomicrobiales</taxon>
        <taxon>Phyllobacteriaceae</taxon>
        <taxon>Mesorhizobium</taxon>
    </lineage>
</organism>
<keyword evidence="4" id="KW-0238">DNA-binding</keyword>
<evidence type="ECO:0000313" key="6">
    <source>
        <dbReference type="EMBL" id="BAB52351.1"/>
    </source>
</evidence>
<sequence length="86" mass="9753">MSALVETYLQGVSTRKVTAITEELCGHTFQAATVSAATVRLEEINRRTPVVRIFPICRAVSGWCGRWRCRSMRPGPRPTRYADREQ</sequence>
<accession>Q98AH9</accession>
<name>Q98AH9_RHILO</name>
<evidence type="ECO:0000256" key="4">
    <source>
        <dbReference type="ARBA" id="ARBA00023125"/>
    </source>
</evidence>
<proteinExistence type="inferred from homology"/>
<evidence type="ECO:0000256" key="1">
    <source>
        <dbReference type="ARBA" id="ARBA00002190"/>
    </source>
</evidence>
<dbReference type="Pfam" id="PF00872">
    <property type="entry name" value="Transposase_mut"/>
    <property type="match status" value="1"/>
</dbReference>
<comment type="function">
    <text evidence="1">Required for the transposition of the insertion element.</text>
</comment>
<evidence type="ECO:0000256" key="2">
    <source>
        <dbReference type="ARBA" id="ARBA00010961"/>
    </source>
</evidence>
<dbReference type="EMBL" id="BA000012">
    <property type="protein sequence ID" value="BAB52351.1"/>
    <property type="molecule type" value="Genomic_DNA"/>
</dbReference>
<dbReference type="GO" id="GO:0004803">
    <property type="term" value="F:transposase activity"/>
    <property type="evidence" value="ECO:0007669"/>
    <property type="project" value="InterPro"/>
</dbReference>
<keyword evidence="5" id="KW-0233">DNA recombination</keyword>
<evidence type="ECO:0000313" key="7">
    <source>
        <dbReference type="Proteomes" id="UP000000552"/>
    </source>
</evidence>
<gene>
    <name evidence="6" type="ordered locus">msr5992</name>
</gene>
<dbReference type="GO" id="GO:0006313">
    <property type="term" value="P:DNA transposition"/>
    <property type="evidence" value="ECO:0007669"/>
    <property type="project" value="InterPro"/>
</dbReference>
<dbReference type="RefSeq" id="WP_010913682.1">
    <property type="nucleotide sequence ID" value="NC_002678.2"/>
</dbReference>